<dbReference type="EMBL" id="MEIV01000075">
    <property type="protein sequence ID" value="PIT60709.1"/>
    <property type="molecule type" value="Genomic_DNA"/>
</dbReference>
<evidence type="ECO:0000313" key="2">
    <source>
        <dbReference type="EMBL" id="PIT60709.1"/>
    </source>
</evidence>
<dbReference type="AlphaFoldDB" id="A0A2N9Y1U9"/>
<accession>A0A2N9Y1U9</accession>
<evidence type="ECO:0000256" key="1">
    <source>
        <dbReference type="SAM" id="Phobius"/>
    </source>
</evidence>
<proteinExistence type="predicted"/>
<name>A0A2N9Y1U9_9NEIS</name>
<feature type="transmembrane region" description="Helical" evidence="1">
    <location>
        <begin position="80"/>
        <end position="98"/>
    </location>
</feature>
<keyword evidence="1" id="KW-0472">Membrane</keyword>
<sequence length="99" mass="11397">MQLRFFYLAGMRLLRFAGYALLIPVFVYRLPDDAVSVLFEMKIVMETANLYSKLCLQPAVQTDRYVHANGFQDDVGEVNYLYISDILFICSVGVIKYLV</sequence>
<dbReference type="Proteomes" id="UP000231094">
    <property type="component" value="Unassembled WGS sequence"/>
</dbReference>
<organism evidence="2 3">
    <name type="scientific">Snodgrassella alvi</name>
    <dbReference type="NCBI Taxonomy" id="1196083"/>
    <lineage>
        <taxon>Bacteria</taxon>
        <taxon>Pseudomonadati</taxon>
        <taxon>Pseudomonadota</taxon>
        <taxon>Betaproteobacteria</taxon>
        <taxon>Neisseriales</taxon>
        <taxon>Neisseriaceae</taxon>
        <taxon>Snodgrassella</taxon>
    </lineage>
</organism>
<evidence type="ECO:0000313" key="3">
    <source>
        <dbReference type="Proteomes" id="UP000231094"/>
    </source>
</evidence>
<comment type="caution">
    <text evidence="2">The sequence shown here is derived from an EMBL/GenBank/DDBJ whole genome shotgun (WGS) entry which is preliminary data.</text>
</comment>
<keyword evidence="1" id="KW-1133">Transmembrane helix</keyword>
<protein>
    <submittedName>
        <fullName evidence="2">Uncharacterized protein</fullName>
    </submittedName>
</protein>
<dbReference type="RefSeq" id="WP_100115983.1">
    <property type="nucleotide sequence ID" value="NZ_MEIV01000075.1"/>
</dbReference>
<gene>
    <name evidence="2" type="ORF">BHC47_08170</name>
</gene>
<reference evidence="2 3" key="1">
    <citation type="journal article" date="2017" name="MBio">
        <title>Type VI secretion-mediated competition in the bee gut microbiome.</title>
        <authorList>
            <person name="Steele M.I."/>
            <person name="Kwong W.K."/>
            <person name="Powell J.E."/>
            <person name="Whiteley M."/>
            <person name="Moran N.A."/>
        </authorList>
    </citation>
    <scope>NUCLEOTIDE SEQUENCE [LARGE SCALE GENOMIC DNA]</scope>
    <source>
        <strain evidence="2 3">PEB0171</strain>
    </source>
</reference>
<feature type="transmembrane region" description="Helical" evidence="1">
    <location>
        <begin position="12"/>
        <end position="31"/>
    </location>
</feature>
<keyword evidence="1" id="KW-0812">Transmembrane</keyword>